<name>A0ACC3Z2Q2_COLTU</name>
<reference evidence="1 2" key="1">
    <citation type="journal article" date="2020" name="Phytopathology">
        <title>Genome Sequence Resources of Colletotrichum truncatum, C. plurivorum, C. musicola, and C. sojae: Four Species Pathogenic to Soybean (Glycine max).</title>
        <authorList>
            <person name="Rogerio F."/>
            <person name="Boufleur T.R."/>
            <person name="Ciampi-Guillardi M."/>
            <person name="Sukno S.A."/>
            <person name="Thon M.R."/>
            <person name="Massola Junior N.S."/>
            <person name="Baroncelli R."/>
        </authorList>
    </citation>
    <scope>NUCLEOTIDE SEQUENCE [LARGE SCALE GENOMIC DNA]</scope>
    <source>
        <strain evidence="1 2">CMES1059</strain>
    </source>
</reference>
<protein>
    <submittedName>
        <fullName evidence="1">Cellulose-binding protein</fullName>
    </submittedName>
</protein>
<accession>A0ACC3Z2Q2</accession>
<comment type="caution">
    <text evidence="1">The sequence shown here is derived from an EMBL/GenBank/DDBJ whole genome shotgun (WGS) entry which is preliminary data.</text>
</comment>
<evidence type="ECO:0000313" key="1">
    <source>
        <dbReference type="EMBL" id="KAL0938382.1"/>
    </source>
</evidence>
<dbReference type="Proteomes" id="UP000805649">
    <property type="component" value="Unassembled WGS sequence"/>
</dbReference>
<keyword evidence="2" id="KW-1185">Reference proteome</keyword>
<proteinExistence type="predicted"/>
<organism evidence="1 2">
    <name type="scientific">Colletotrichum truncatum</name>
    <name type="common">Anthracnose fungus</name>
    <name type="synonym">Colletotrichum capsici</name>
    <dbReference type="NCBI Taxonomy" id="5467"/>
    <lineage>
        <taxon>Eukaryota</taxon>
        <taxon>Fungi</taxon>
        <taxon>Dikarya</taxon>
        <taxon>Ascomycota</taxon>
        <taxon>Pezizomycotina</taxon>
        <taxon>Sordariomycetes</taxon>
        <taxon>Hypocreomycetidae</taxon>
        <taxon>Glomerellales</taxon>
        <taxon>Glomerellaceae</taxon>
        <taxon>Colletotrichum</taxon>
        <taxon>Colletotrichum truncatum species complex</taxon>
    </lineage>
</organism>
<sequence>MKFQSALLLAGLASPWLVSAACKKCESARYKRRPRVFATTDISNEPDDQMSLVRFLTYSNEWNVQGISGATSQHLQDKVDSDTIHKVIDHYAKVVDNLNLHVPEYAQYPTPDELHNKTYRGHTVYGLKALEMENLSEAAEAFIAAVDKAEKADPVWFLCWGGCNILAESLHHVSKTRAKTEADSFVEKVRVYSISDQDDTGSWLREQYPKLFYIVALHAFGEYTVAAWNGISGELFRNYDIGGPPTELQTNEWLDEYIRIGELGKVYPQFLFTMEGDTPSFLGLIQNGLGDPNRPDWGGWGGRNKLVDRSGRSQVYSTVADYHPGADGRGYQSMFVPIWRWRRAFQHDFAARMQWTVNRNYTGANHNPVAVLNSTCGPEPFEVDYTFGNSVVLDASESWDPDNDELVFKWEHYREITMNLRRKIDPVSKNVTIEALNEKGSIVRVTPLADLDMHIILSVEDDRDMELTSYRRVILKRDQAAV</sequence>
<evidence type="ECO:0000313" key="2">
    <source>
        <dbReference type="Proteomes" id="UP000805649"/>
    </source>
</evidence>
<dbReference type="EMBL" id="VUJX02000003">
    <property type="protein sequence ID" value="KAL0938382.1"/>
    <property type="molecule type" value="Genomic_DNA"/>
</dbReference>
<gene>
    <name evidence="1" type="ORF">CTRU02_204992</name>
</gene>